<feature type="non-terminal residue" evidence="2">
    <location>
        <position position="109"/>
    </location>
</feature>
<keyword evidence="3" id="KW-1185">Reference proteome</keyword>
<dbReference type="InParanoid" id="A0A165CN43"/>
<dbReference type="EMBL" id="KV424126">
    <property type="protein sequence ID" value="KZT51083.1"/>
    <property type="molecule type" value="Genomic_DNA"/>
</dbReference>
<proteinExistence type="predicted"/>
<evidence type="ECO:0000256" key="1">
    <source>
        <dbReference type="SAM" id="MobiDB-lite"/>
    </source>
</evidence>
<sequence>MKIDEVLPGERERPGWMKIDEIDTNLSSIDFIMTFDRKYNALKTIHSPPGYDSIAKTEGATAQGDLVNLHPTPAQGDLVNLHPTFRDDGGATAKGDLVNLHPTPSQGDL</sequence>
<reference evidence="2 3" key="1">
    <citation type="journal article" date="2016" name="Mol. Biol. Evol.">
        <title>Comparative Genomics of Early-Diverging Mushroom-Forming Fungi Provides Insights into the Origins of Lignocellulose Decay Capabilities.</title>
        <authorList>
            <person name="Nagy L.G."/>
            <person name="Riley R."/>
            <person name="Tritt A."/>
            <person name="Adam C."/>
            <person name="Daum C."/>
            <person name="Floudas D."/>
            <person name="Sun H."/>
            <person name="Yadav J.S."/>
            <person name="Pangilinan J."/>
            <person name="Larsson K.H."/>
            <person name="Matsuura K."/>
            <person name="Barry K."/>
            <person name="Labutti K."/>
            <person name="Kuo R."/>
            <person name="Ohm R.A."/>
            <person name="Bhattacharya S.S."/>
            <person name="Shirouzu T."/>
            <person name="Yoshinaga Y."/>
            <person name="Martin F.M."/>
            <person name="Grigoriev I.V."/>
            <person name="Hibbett D.S."/>
        </authorList>
    </citation>
    <scope>NUCLEOTIDE SEQUENCE [LARGE SCALE GENOMIC DNA]</scope>
    <source>
        <strain evidence="2 3">HHB12733</strain>
    </source>
</reference>
<protein>
    <submittedName>
        <fullName evidence="2">Uncharacterized protein</fullName>
    </submittedName>
</protein>
<organism evidence="2 3">
    <name type="scientific">Calocera cornea HHB12733</name>
    <dbReference type="NCBI Taxonomy" id="1353952"/>
    <lineage>
        <taxon>Eukaryota</taxon>
        <taxon>Fungi</taxon>
        <taxon>Dikarya</taxon>
        <taxon>Basidiomycota</taxon>
        <taxon>Agaricomycotina</taxon>
        <taxon>Dacrymycetes</taxon>
        <taxon>Dacrymycetales</taxon>
        <taxon>Dacrymycetaceae</taxon>
        <taxon>Calocera</taxon>
    </lineage>
</organism>
<dbReference type="AlphaFoldDB" id="A0A165CN43"/>
<accession>A0A165CN43</accession>
<name>A0A165CN43_9BASI</name>
<evidence type="ECO:0000313" key="2">
    <source>
        <dbReference type="EMBL" id="KZT51083.1"/>
    </source>
</evidence>
<dbReference type="Proteomes" id="UP000076842">
    <property type="component" value="Unassembled WGS sequence"/>
</dbReference>
<feature type="region of interest" description="Disordered" evidence="1">
    <location>
        <begin position="86"/>
        <end position="109"/>
    </location>
</feature>
<evidence type="ECO:0000313" key="3">
    <source>
        <dbReference type="Proteomes" id="UP000076842"/>
    </source>
</evidence>
<gene>
    <name evidence="2" type="ORF">CALCODRAFT_488188</name>
</gene>